<dbReference type="EMBL" id="CP001510">
    <property type="protein sequence ID" value="ACS41736.1"/>
    <property type="molecule type" value="Genomic_DNA"/>
</dbReference>
<dbReference type="OrthoDB" id="7995497at2"/>
<dbReference type="AlphaFoldDB" id="C5B1D5"/>
<dbReference type="KEGG" id="mea:Mex_1p4082"/>
<evidence type="ECO:0000313" key="1">
    <source>
        <dbReference type="EMBL" id="ACS41736.1"/>
    </source>
</evidence>
<accession>C5B1D5</accession>
<dbReference type="RefSeq" id="WP_015857246.1">
    <property type="nucleotide sequence ID" value="NC_012808.1"/>
</dbReference>
<organism evidence="1 2">
    <name type="scientific">Methylorubrum extorquens (strain ATCC 14718 / DSM 1338 / JCM 2805 / NCIMB 9133 / AM1)</name>
    <name type="common">Methylobacterium extorquens</name>
    <dbReference type="NCBI Taxonomy" id="272630"/>
    <lineage>
        <taxon>Bacteria</taxon>
        <taxon>Pseudomonadati</taxon>
        <taxon>Pseudomonadota</taxon>
        <taxon>Alphaproteobacteria</taxon>
        <taxon>Hyphomicrobiales</taxon>
        <taxon>Methylobacteriaceae</taxon>
        <taxon>Methylorubrum</taxon>
    </lineage>
</organism>
<protein>
    <submittedName>
        <fullName evidence="1">Uncharacterized protein</fullName>
    </submittedName>
</protein>
<sequence>MPTLPPHAFDRFAVREHDQAIRLILALRGFRQREFSRPAQEVHRLREGQAHRLYAHNAFARERWMRALGGQLCAALGAQPPHYRPAQPVWFVTLIDRRQIVRGPDPAGWRRPDPTFREIRRNYAAAMTGLDYVGLLDPALFVSTQRQEGVPRFIQWHLHTLVWNISRAELDAWADGVRATMDAYLPGASSVDIAPVEPADLLQMLWYTAKMPRKQYQVSRRESGSLKQYKGQINGVNAVRLYAALRPLRLPHLTLAGGAGRPIRRQTLRAAARW</sequence>
<dbReference type="HOGENOM" id="CLU_965788_0_0_5"/>
<dbReference type="STRING" id="272630.MexAM1_META1p4082"/>
<gene>
    <name evidence="1" type="ordered locus">MexAM1_META1p4082</name>
</gene>
<reference evidence="1 2" key="1">
    <citation type="journal article" date="2009" name="PLoS ONE">
        <title>Methylobacterium genome sequences: a reference blueprint to investigate microbial metabolism of C1 compounds from natural and industrial sources.</title>
        <authorList>
            <person name="Vuilleumier S."/>
            <person name="Chistoserdova L."/>
            <person name="Lee M.-C."/>
            <person name="Bringel F."/>
            <person name="Lajus A."/>
            <person name="Zhou Y."/>
            <person name="Gourion B."/>
            <person name="Barbe V."/>
            <person name="Chang J."/>
            <person name="Cruveiller S."/>
            <person name="Dossat C."/>
            <person name="Gillett W."/>
            <person name="Gruffaz C."/>
            <person name="Haugen E."/>
            <person name="Hourcade E."/>
            <person name="Levy R."/>
            <person name="Mangenot S."/>
            <person name="Muller E."/>
            <person name="Nadalig T."/>
            <person name="Pagni M."/>
            <person name="Penny C."/>
            <person name="Peyraud R."/>
            <person name="Robinson D.G."/>
            <person name="Roche D."/>
            <person name="Rouy Z."/>
            <person name="Saenampechek C."/>
            <person name="Salvignol G."/>
            <person name="Vallenet D."/>
            <person name="Wu Z."/>
            <person name="Marx C.J."/>
            <person name="Vorholt J.A."/>
            <person name="Olson M.V."/>
            <person name="Kaul R."/>
            <person name="Weissenbach J."/>
            <person name="Medigue C."/>
            <person name="Lidstrom M.E."/>
        </authorList>
    </citation>
    <scope>NUCLEOTIDE SEQUENCE [LARGE SCALE GENOMIC DNA]</scope>
    <source>
        <strain evidence="2">ATCC 14718 / DSM 1338 / JCM 2805 / NCIMB 9133 / AM1</strain>
    </source>
</reference>
<name>C5B1D5_METEA</name>
<proteinExistence type="predicted"/>
<evidence type="ECO:0000313" key="2">
    <source>
        <dbReference type="Proteomes" id="UP000009081"/>
    </source>
</evidence>
<dbReference type="Proteomes" id="UP000009081">
    <property type="component" value="Chromosome"/>
</dbReference>
<keyword evidence="2" id="KW-1185">Reference proteome</keyword>